<organism evidence="1 2">
    <name type="scientific">Kipferlia bialata</name>
    <dbReference type="NCBI Taxonomy" id="797122"/>
    <lineage>
        <taxon>Eukaryota</taxon>
        <taxon>Metamonada</taxon>
        <taxon>Carpediemonas-like organisms</taxon>
        <taxon>Kipferlia</taxon>
    </lineage>
</organism>
<evidence type="ECO:0000313" key="2">
    <source>
        <dbReference type="Proteomes" id="UP000265618"/>
    </source>
</evidence>
<dbReference type="Proteomes" id="UP000265618">
    <property type="component" value="Unassembled WGS sequence"/>
</dbReference>
<accession>A0A391P384</accession>
<evidence type="ECO:0000313" key="1">
    <source>
        <dbReference type="EMBL" id="GCA62892.1"/>
    </source>
</evidence>
<comment type="caution">
    <text evidence="1">The sequence shown here is derived from an EMBL/GenBank/DDBJ whole genome shotgun (WGS) entry which is preliminary data.</text>
</comment>
<reference evidence="1 2" key="1">
    <citation type="journal article" date="2018" name="PLoS ONE">
        <title>The draft genome of Kipferlia bialata reveals reductive genome evolution in fornicate parasites.</title>
        <authorList>
            <person name="Tanifuji G."/>
            <person name="Takabayashi S."/>
            <person name="Kume K."/>
            <person name="Takagi M."/>
            <person name="Nakayama T."/>
            <person name="Kamikawa R."/>
            <person name="Inagaki Y."/>
            <person name="Hashimoto T."/>
        </authorList>
    </citation>
    <scope>NUCLEOTIDE SEQUENCE [LARGE SCALE GENOMIC DNA]</scope>
    <source>
        <strain evidence="1">NY0173</strain>
    </source>
</reference>
<gene>
    <name evidence="1" type="ORF">KIPB_006445</name>
</gene>
<keyword evidence="2" id="KW-1185">Reference proteome</keyword>
<sequence>MTVFENPNCPV</sequence>
<protein>
    <submittedName>
        <fullName evidence="1">Uncharacterized protein</fullName>
    </submittedName>
</protein>
<proteinExistence type="predicted"/>
<feature type="non-terminal residue" evidence="1">
    <location>
        <position position="11"/>
    </location>
</feature>
<dbReference type="EMBL" id="BDIP01001656">
    <property type="protein sequence ID" value="GCA62892.1"/>
    <property type="molecule type" value="Genomic_DNA"/>
</dbReference>
<name>A0A391P384_9EUKA</name>